<dbReference type="Gene3D" id="3.30.565.10">
    <property type="entry name" value="Histidine kinase-like ATPase, C-terminal domain"/>
    <property type="match status" value="1"/>
</dbReference>
<reference evidence="7 8" key="1">
    <citation type="submission" date="2020-08" db="EMBL/GenBank/DDBJ databases">
        <title>Genomic Encyclopedia of Type Strains, Phase IV (KMG-IV): sequencing the most valuable type-strain genomes for metagenomic binning, comparative biology and taxonomic classification.</title>
        <authorList>
            <person name="Goeker M."/>
        </authorList>
    </citation>
    <scope>NUCLEOTIDE SEQUENCE [LARGE SCALE GENOMIC DNA]</scope>
    <source>
        <strain evidence="7 8">DSM 44197</strain>
    </source>
</reference>
<dbReference type="InterPro" id="IPR036890">
    <property type="entry name" value="HATPase_C_sf"/>
</dbReference>
<evidence type="ECO:0000256" key="1">
    <source>
        <dbReference type="ARBA" id="ARBA00000085"/>
    </source>
</evidence>
<comment type="caution">
    <text evidence="7">The sequence shown here is derived from an EMBL/GenBank/DDBJ whole genome shotgun (WGS) entry which is preliminary data.</text>
</comment>
<evidence type="ECO:0000256" key="6">
    <source>
        <dbReference type="SAM" id="MobiDB-lite"/>
    </source>
</evidence>
<dbReference type="PANTHER" id="PTHR24421">
    <property type="entry name" value="NITRATE/NITRITE SENSOR PROTEIN NARX-RELATED"/>
    <property type="match status" value="1"/>
</dbReference>
<evidence type="ECO:0000256" key="5">
    <source>
        <dbReference type="ARBA" id="ARBA00023012"/>
    </source>
</evidence>
<protein>
    <recommendedName>
        <fullName evidence="2">histidine kinase</fullName>
        <ecNumber evidence="2">2.7.13.3</ecNumber>
    </recommendedName>
</protein>
<keyword evidence="3" id="KW-0808">Transferase</keyword>
<name>A0A7W3LN31_ACTNM</name>
<gene>
    <name evidence="7" type="ORF">HNR61_002676</name>
</gene>
<dbReference type="EMBL" id="JACJIA010000003">
    <property type="protein sequence ID" value="MBA8951045.1"/>
    <property type="molecule type" value="Genomic_DNA"/>
</dbReference>
<dbReference type="GO" id="GO:0004673">
    <property type="term" value="F:protein histidine kinase activity"/>
    <property type="evidence" value="ECO:0007669"/>
    <property type="project" value="UniProtKB-EC"/>
</dbReference>
<evidence type="ECO:0000313" key="7">
    <source>
        <dbReference type="EMBL" id="MBA8951045.1"/>
    </source>
</evidence>
<organism evidence="7 8">
    <name type="scientific">Actinomadura namibiensis</name>
    <dbReference type="NCBI Taxonomy" id="182080"/>
    <lineage>
        <taxon>Bacteria</taxon>
        <taxon>Bacillati</taxon>
        <taxon>Actinomycetota</taxon>
        <taxon>Actinomycetes</taxon>
        <taxon>Streptosporangiales</taxon>
        <taxon>Thermomonosporaceae</taxon>
        <taxon>Actinomadura</taxon>
    </lineage>
</organism>
<accession>A0A7W3LN31</accession>
<dbReference type="PANTHER" id="PTHR24421:SF10">
    <property type="entry name" value="NITRATE_NITRITE SENSOR PROTEIN NARQ"/>
    <property type="match status" value="1"/>
</dbReference>
<dbReference type="GO" id="GO:0000160">
    <property type="term" value="P:phosphorelay signal transduction system"/>
    <property type="evidence" value="ECO:0007669"/>
    <property type="project" value="UniProtKB-KW"/>
</dbReference>
<keyword evidence="4 7" id="KW-0418">Kinase</keyword>
<comment type="catalytic activity">
    <reaction evidence="1">
        <text>ATP + protein L-histidine = ADP + protein N-phospho-L-histidine.</text>
        <dbReference type="EC" id="2.7.13.3"/>
    </reaction>
</comment>
<dbReference type="InterPro" id="IPR050482">
    <property type="entry name" value="Sensor_HK_TwoCompSys"/>
</dbReference>
<evidence type="ECO:0000256" key="4">
    <source>
        <dbReference type="ARBA" id="ARBA00022777"/>
    </source>
</evidence>
<keyword evidence="8" id="KW-1185">Reference proteome</keyword>
<dbReference type="RefSeq" id="WP_182843433.1">
    <property type="nucleotide sequence ID" value="NZ_BAAALP010000016.1"/>
</dbReference>
<sequence length="53" mass="5370">MISDDGRGAPAPPGHGLTGMRERVDLLGGAFEAGPAGTGWRLSAELPRSGARP</sequence>
<dbReference type="EC" id="2.7.13.3" evidence="2"/>
<dbReference type="SUPFAM" id="SSF55874">
    <property type="entry name" value="ATPase domain of HSP90 chaperone/DNA topoisomerase II/histidine kinase"/>
    <property type="match status" value="1"/>
</dbReference>
<feature type="region of interest" description="Disordered" evidence="6">
    <location>
        <begin position="1"/>
        <end position="20"/>
    </location>
</feature>
<keyword evidence="5" id="KW-0902">Two-component regulatory system</keyword>
<dbReference type="AlphaFoldDB" id="A0A7W3LN31"/>
<dbReference type="Proteomes" id="UP000572680">
    <property type="component" value="Unassembled WGS sequence"/>
</dbReference>
<evidence type="ECO:0000256" key="2">
    <source>
        <dbReference type="ARBA" id="ARBA00012438"/>
    </source>
</evidence>
<evidence type="ECO:0000256" key="3">
    <source>
        <dbReference type="ARBA" id="ARBA00022679"/>
    </source>
</evidence>
<evidence type="ECO:0000313" key="8">
    <source>
        <dbReference type="Proteomes" id="UP000572680"/>
    </source>
</evidence>
<proteinExistence type="predicted"/>